<keyword evidence="4" id="KW-0274">FAD</keyword>
<accession>A0A0B7JWT2</accession>
<dbReference type="GO" id="GO:0071949">
    <property type="term" value="F:FAD binding"/>
    <property type="evidence" value="ECO:0007669"/>
    <property type="project" value="InterPro"/>
</dbReference>
<protein>
    <recommendedName>
        <fullName evidence="7">FAD-binding domain-containing protein</fullName>
    </recommendedName>
</protein>
<dbReference type="Pfam" id="PF01494">
    <property type="entry name" value="FAD_binding_3"/>
    <property type="match status" value="1"/>
</dbReference>
<evidence type="ECO:0000256" key="3">
    <source>
        <dbReference type="ARBA" id="ARBA00022630"/>
    </source>
</evidence>
<evidence type="ECO:0000259" key="7">
    <source>
        <dbReference type="Pfam" id="PF01494"/>
    </source>
</evidence>
<dbReference type="Gene3D" id="3.50.50.60">
    <property type="entry name" value="FAD/NAD(P)-binding domain"/>
    <property type="match status" value="1"/>
</dbReference>
<evidence type="ECO:0000256" key="2">
    <source>
        <dbReference type="ARBA" id="ARBA00007992"/>
    </source>
</evidence>
<evidence type="ECO:0000256" key="5">
    <source>
        <dbReference type="ARBA" id="ARBA00023002"/>
    </source>
</evidence>
<evidence type="ECO:0000256" key="4">
    <source>
        <dbReference type="ARBA" id="ARBA00022827"/>
    </source>
</evidence>
<comment type="cofactor">
    <cofactor evidence="1">
        <name>FAD</name>
        <dbReference type="ChEBI" id="CHEBI:57692"/>
    </cofactor>
</comment>
<dbReference type="PANTHER" id="PTHR47356">
    <property type="entry name" value="FAD-DEPENDENT MONOOXYGENASE ASQG-RELATED"/>
    <property type="match status" value="1"/>
</dbReference>
<keyword evidence="3" id="KW-0285">Flavoprotein</keyword>
<dbReference type="InterPro" id="IPR050562">
    <property type="entry name" value="FAD_mOase_fung"/>
</dbReference>
<reference evidence="8" key="1">
    <citation type="submission" date="2015-01" db="EMBL/GenBank/DDBJ databases">
        <authorList>
            <person name="Durling Mikael"/>
        </authorList>
    </citation>
    <scope>NUCLEOTIDE SEQUENCE</scope>
</reference>
<comment type="similarity">
    <text evidence="2">Belongs to the paxM FAD-dependent monooxygenase family.</text>
</comment>
<evidence type="ECO:0000313" key="8">
    <source>
        <dbReference type="EMBL" id="CEO49454.1"/>
    </source>
</evidence>
<sequence length="442" mass="49376">MGEPSFKAIIVGGGPVGLVAAHALEKANIDFVVLENKADLSRDVGASVVIGPQNLRVMNQLGLYGRLLGIGSQLRTNKSFLLNGYKFKQNNDLLALARNHGVGYLAFHRAELVRELYESISDGAKRRYFTNKKVVNIESLETGVKVTTSDGSVFEGSIVIGADGVHSVTRNTIRKLALEENPDIEWDPKDPFPAIYRCMWCSFPPPEAPGANYEATSKDKSAMFLTSRDRGWILTYDKFPEPTTERHTYTEKDVEAFAANIAEFPVNEALKVKDVFAKRQTWGMSDLGEGVLKQWYWKRIVLAGDSCHKYTPNAGLGLNNGIQDIVVLSNELHKAVRAQSTENISTEALEQIFKAYQEARREPAIQDCNQSAMVTRVQTWASWFHYLLSRFIFARNFVGWLMRRYVVSPAIRQASVFDFIPAKDLPAGTVSWVHPVPNLKSG</sequence>
<keyword evidence="6" id="KW-0503">Monooxygenase</keyword>
<proteinExistence type="inferred from homology"/>
<dbReference type="AlphaFoldDB" id="A0A0B7JWT2"/>
<keyword evidence="5" id="KW-0560">Oxidoreductase</keyword>
<dbReference type="PRINTS" id="PR00420">
    <property type="entry name" value="RNGMNOXGNASE"/>
</dbReference>
<dbReference type="PANTHER" id="PTHR47356:SF2">
    <property type="entry name" value="FAD-BINDING DOMAIN-CONTAINING PROTEIN-RELATED"/>
    <property type="match status" value="1"/>
</dbReference>
<dbReference type="SUPFAM" id="SSF51905">
    <property type="entry name" value="FAD/NAD(P)-binding domain"/>
    <property type="match status" value="1"/>
</dbReference>
<dbReference type="EMBL" id="CDPU01000014">
    <property type="protein sequence ID" value="CEO49454.1"/>
    <property type="molecule type" value="Genomic_DNA"/>
</dbReference>
<evidence type="ECO:0000256" key="6">
    <source>
        <dbReference type="ARBA" id="ARBA00023033"/>
    </source>
</evidence>
<organism evidence="8">
    <name type="scientific">Bionectria ochroleuca</name>
    <name type="common">Gliocladium roseum</name>
    <dbReference type="NCBI Taxonomy" id="29856"/>
    <lineage>
        <taxon>Eukaryota</taxon>
        <taxon>Fungi</taxon>
        <taxon>Dikarya</taxon>
        <taxon>Ascomycota</taxon>
        <taxon>Pezizomycotina</taxon>
        <taxon>Sordariomycetes</taxon>
        <taxon>Hypocreomycetidae</taxon>
        <taxon>Hypocreales</taxon>
        <taxon>Bionectriaceae</taxon>
        <taxon>Clonostachys</taxon>
    </lineage>
</organism>
<gene>
    <name evidence="8" type="ORF">BN869_000005511_1</name>
</gene>
<dbReference type="GO" id="GO:0004497">
    <property type="term" value="F:monooxygenase activity"/>
    <property type="evidence" value="ECO:0007669"/>
    <property type="project" value="UniProtKB-KW"/>
</dbReference>
<dbReference type="InterPro" id="IPR002938">
    <property type="entry name" value="FAD-bd"/>
</dbReference>
<name>A0A0B7JWT2_BIOOC</name>
<feature type="domain" description="FAD-binding" evidence="7">
    <location>
        <begin position="7"/>
        <end position="341"/>
    </location>
</feature>
<dbReference type="InterPro" id="IPR036188">
    <property type="entry name" value="FAD/NAD-bd_sf"/>
</dbReference>
<evidence type="ECO:0000256" key="1">
    <source>
        <dbReference type="ARBA" id="ARBA00001974"/>
    </source>
</evidence>